<dbReference type="InterPro" id="IPR006222">
    <property type="entry name" value="GCVT_N"/>
</dbReference>
<dbReference type="EC" id="2.1.2.10" evidence="4"/>
<keyword evidence="4" id="KW-0808">Transferase</keyword>
<dbReference type="Pfam" id="PF08669">
    <property type="entry name" value="GCV_T_C"/>
    <property type="match status" value="1"/>
</dbReference>
<sequence>MMKSSYTTTDQEYEALRRHVGLISYDGAGLVTVTGPRATEYLGRVGTRSVDFLLEGQSTSALLLREDGTIVAEALIHCRGTDYLVEIWPAQAAEAVAHLLAAATDFPDVTVEDVGSQCAVLAVEGPSSFQIAQKYLDFPVASLAYRSCTAVEWGSGTVTLSRTGVTGEYGYKFIVPSGDAPRLRAELLDLGAVECGKDAVDVCRMEVRFVNLEREHTGGPVLPSDVGLQWMLDAGQDFVGRQALDESSGQVHRSPVCWVADAALETAPPEGTVIGVSDADVGIMTHCVWSPALGRFIGTAVVGNGVAASGQGFRLAGTNTPVRTISAPFLTATSLGVPLG</sequence>
<dbReference type="Proteomes" id="UP001519309">
    <property type="component" value="Unassembled WGS sequence"/>
</dbReference>
<accession>A0A1B1B0C0</accession>
<dbReference type="Pfam" id="PF01571">
    <property type="entry name" value="GCV_T"/>
    <property type="match status" value="1"/>
</dbReference>
<dbReference type="PANTHER" id="PTHR43757">
    <property type="entry name" value="AMINOMETHYLTRANSFERASE"/>
    <property type="match status" value="1"/>
</dbReference>
<dbReference type="SUPFAM" id="SSF101790">
    <property type="entry name" value="Aminomethyltransferase beta-barrel domain"/>
    <property type="match status" value="1"/>
</dbReference>
<evidence type="ECO:0000313" key="5">
    <source>
        <dbReference type="Proteomes" id="UP000092659"/>
    </source>
</evidence>
<protein>
    <submittedName>
        <fullName evidence="4">Aminomethyltransferase</fullName>
        <ecNumber evidence="4">2.1.2.10</ecNumber>
    </submittedName>
</protein>
<dbReference type="EMBL" id="CP016279">
    <property type="protein sequence ID" value="ANP52257.1"/>
    <property type="molecule type" value="Genomic_DNA"/>
</dbReference>
<evidence type="ECO:0000313" key="6">
    <source>
        <dbReference type="Proteomes" id="UP001519309"/>
    </source>
</evidence>
<dbReference type="RefSeq" id="WP_067308055.1">
    <property type="nucleotide sequence ID" value="NZ_CP016279.1"/>
</dbReference>
<dbReference type="InterPro" id="IPR029043">
    <property type="entry name" value="GcvT/YgfZ_C"/>
</dbReference>
<dbReference type="AlphaFoldDB" id="A0A1B1B0C0"/>
<dbReference type="InterPro" id="IPR027266">
    <property type="entry name" value="TrmE/GcvT-like"/>
</dbReference>
<keyword evidence="6" id="KW-1185">Reference proteome</keyword>
<organism evidence="3 5">
    <name type="scientific">Streptomyces griseochromogenes</name>
    <dbReference type="NCBI Taxonomy" id="68214"/>
    <lineage>
        <taxon>Bacteria</taxon>
        <taxon>Bacillati</taxon>
        <taxon>Actinomycetota</taxon>
        <taxon>Actinomycetes</taxon>
        <taxon>Kitasatosporales</taxon>
        <taxon>Streptomycetaceae</taxon>
        <taxon>Streptomyces</taxon>
    </lineage>
</organism>
<dbReference type="PANTHER" id="PTHR43757:SF2">
    <property type="entry name" value="AMINOMETHYLTRANSFERASE, MITOCHONDRIAL"/>
    <property type="match status" value="1"/>
</dbReference>
<dbReference type="KEGG" id="sgs:AVL59_24310"/>
<evidence type="ECO:0000259" key="2">
    <source>
        <dbReference type="Pfam" id="PF08669"/>
    </source>
</evidence>
<reference evidence="4 6" key="2">
    <citation type="submission" date="2021-03" db="EMBL/GenBank/DDBJ databases">
        <title>Genomic Encyclopedia of Type Strains, Phase IV (KMG-IV): sequencing the most valuable type-strain genomes for metagenomic binning, comparative biology and taxonomic classification.</title>
        <authorList>
            <person name="Goeker M."/>
        </authorList>
    </citation>
    <scope>NUCLEOTIDE SEQUENCE [LARGE SCALE GENOMIC DNA]</scope>
    <source>
        <strain evidence="4 6">DSM 40499</strain>
    </source>
</reference>
<gene>
    <name evidence="3" type="ORF">AVL59_24310</name>
    <name evidence="4" type="ORF">J2Z21_008653</name>
</gene>
<evidence type="ECO:0000259" key="1">
    <source>
        <dbReference type="Pfam" id="PF01571"/>
    </source>
</evidence>
<dbReference type="EMBL" id="JAGGLP010000032">
    <property type="protein sequence ID" value="MBP2055637.1"/>
    <property type="molecule type" value="Genomic_DNA"/>
</dbReference>
<dbReference type="InterPro" id="IPR028896">
    <property type="entry name" value="GcvT/YgfZ/DmdA"/>
</dbReference>
<dbReference type="GO" id="GO:0005829">
    <property type="term" value="C:cytosol"/>
    <property type="evidence" value="ECO:0007669"/>
    <property type="project" value="TreeGrafter"/>
</dbReference>
<dbReference type="Gene3D" id="3.30.1360.120">
    <property type="entry name" value="Probable tRNA modification gtpase trme, domain 1"/>
    <property type="match status" value="1"/>
</dbReference>
<proteinExistence type="predicted"/>
<dbReference type="InterPro" id="IPR013977">
    <property type="entry name" value="GcvT_C"/>
</dbReference>
<feature type="domain" description="Aminomethyltransferase C-terminal" evidence="2">
    <location>
        <begin position="267"/>
        <end position="329"/>
    </location>
</feature>
<evidence type="ECO:0000313" key="3">
    <source>
        <dbReference type="EMBL" id="ANP52257.1"/>
    </source>
</evidence>
<dbReference type="STRING" id="68214.AVL59_24310"/>
<dbReference type="GO" id="GO:0004047">
    <property type="term" value="F:aminomethyltransferase activity"/>
    <property type="evidence" value="ECO:0007669"/>
    <property type="project" value="UniProtKB-EC"/>
</dbReference>
<dbReference type="Proteomes" id="UP000092659">
    <property type="component" value="Chromosome"/>
</dbReference>
<reference evidence="3 5" key="1">
    <citation type="submission" date="2016-06" db="EMBL/GenBank/DDBJ databases">
        <title>Complete genome sequence of Streptomyces griseochromogenes ATCC 14511, the Blasticidin S producer.</title>
        <authorList>
            <person name="Wu L."/>
        </authorList>
    </citation>
    <scope>NUCLEOTIDE SEQUENCE [LARGE SCALE GENOMIC DNA]</scope>
    <source>
        <strain evidence="3 5">ATCC 14511</strain>
    </source>
</reference>
<dbReference type="PIRSF" id="PIRSF006487">
    <property type="entry name" value="GcvT"/>
    <property type="match status" value="1"/>
</dbReference>
<feature type="domain" description="GCVT N-terminal" evidence="1">
    <location>
        <begin position="8"/>
        <end position="233"/>
    </location>
</feature>
<dbReference type="SUPFAM" id="SSF103025">
    <property type="entry name" value="Folate-binding domain"/>
    <property type="match status" value="1"/>
</dbReference>
<evidence type="ECO:0000313" key="4">
    <source>
        <dbReference type="EMBL" id="MBP2055637.1"/>
    </source>
</evidence>
<name>A0A1B1B0C0_9ACTN</name>